<dbReference type="InterPro" id="IPR036885">
    <property type="entry name" value="SWIB_MDM2_dom_sf"/>
</dbReference>
<dbReference type="SUPFAM" id="SSF47592">
    <property type="entry name" value="SWIB/MDM2 domain"/>
    <property type="match status" value="1"/>
</dbReference>
<protein>
    <recommendedName>
        <fullName evidence="4">DM2 domain-containing protein</fullName>
    </recommendedName>
</protein>
<reference evidence="2 3" key="1">
    <citation type="submission" date="2020-11" db="EMBL/GenBank/DDBJ databases">
        <title>Kefir isolates.</title>
        <authorList>
            <person name="Marcisauskas S."/>
            <person name="Kim Y."/>
            <person name="Blasche S."/>
        </authorList>
    </citation>
    <scope>NUCLEOTIDE SEQUENCE [LARGE SCALE GENOMIC DNA]</scope>
    <source>
        <strain evidence="2 3">KR</strain>
    </source>
</reference>
<name>A0A9P6VX88_RHOMI</name>
<evidence type="ECO:0000256" key="1">
    <source>
        <dbReference type="SAM" id="MobiDB-lite"/>
    </source>
</evidence>
<dbReference type="Gene3D" id="1.10.245.10">
    <property type="entry name" value="SWIB/MDM2 domain"/>
    <property type="match status" value="1"/>
</dbReference>
<dbReference type="AlphaFoldDB" id="A0A9P6VX88"/>
<feature type="compositionally biased region" description="Pro residues" evidence="1">
    <location>
        <begin position="249"/>
        <end position="263"/>
    </location>
</feature>
<organism evidence="2 3">
    <name type="scientific">Rhodotorula mucilaginosa</name>
    <name type="common">Yeast</name>
    <name type="synonym">Rhodotorula rubra</name>
    <dbReference type="NCBI Taxonomy" id="5537"/>
    <lineage>
        <taxon>Eukaryota</taxon>
        <taxon>Fungi</taxon>
        <taxon>Dikarya</taxon>
        <taxon>Basidiomycota</taxon>
        <taxon>Pucciniomycotina</taxon>
        <taxon>Microbotryomycetes</taxon>
        <taxon>Sporidiobolales</taxon>
        <taxon>Sporidiobolaceae</taxon>
        <taxon>Rhodotorula</taxon>
    </lineage>
</organism>
<feature type="region of interest" description="Disordered" evidence="1">
    <location>
        <begin position="440"/>
        <end position="465"/>
    </location>
</feature>
<gene>
    <name evidence="2" type="ORF">C6P46_007015</name>
</gene>
<evidence type="ECO:0000313" key="2">
    <source>
        <dbReference type="EMBL" id="KAG0656611.1"/>
    </source>
</evidence>
<evidence type="ECO:0008006" key="4">
    <source>
        <dbReference type="Google" id="ProtNLM"/>
    </source>
</evidence>
<feature type="compositionally biased region" description="Low complexity" evidence="1">
    <location>
        <begin position="44"/>
        <end position="57"/>
    </location>
</feature>
<dbReference type="Proteomes" id="UP000777482">
    <property type="component" value="Unassembled WGS sequence"/>
</dbReference>
<sequence length="608" mass="64885">MSYTQQQQQAAWVAHLQQQQQARGLAPLTPQQIAHLAAQLHSRQATAAQATGQQQGQGQQGGPPAGITSHERPLTAGAADHAPPLPASAPTDRSLPLAFTTRRPGPSDDKLRPSLEALEQLANSYADLQHLERRLDWTLARKQHQVTEQATTPGQPFKRTLRVHVLATVHDQSWQLDPEKLAAQADPSSSSSGPTPRVELRISGQLLDDPRYPASSTPFTQFVQRLVVETPSRDPATYPVGSQPLTWTRPPPASSSDPAPPQPDATNPLPALLTTSFPTSSSTLSLRLAVYPSHPAGDRYALHPELAAVLDCAESDRLGVLEALWNYAKTNGLVVEMGGGGEAPAPGAGTGAGAAASALKSGIKTDERIAKFFGNMGMVAFHHVPEYLNRWLMPPSPRLINLVVLVDPAAPTTQHTAYDLDIYVPDPSRPALEACARSLASLSSPPTTTTSSSSSSPSSPSSAAAEELASLDAQIALDCLTTTTHLRQLHALLSFTRDPVSFLSHFIASQAGSLEQILGAGGGGGATIAPVGMDKVLGERWRDEIRRSETWDSSNENEGAGAGAKGWLEDAIAVWAMREKEGEAQRLRQQQQQHQHAAAVAAMQYGRR</sequence>
<dbReference type="OrthoDB" id="10263741at2759"/>
<keyword evidence="3" id="KW-1185">Reference proteome</keyword>
<dbReference type="EMBL" id="PUHQ01000094">
    <property type="protein sequence ID" value="KAG0656611.1"/>
    <property type="molecule type" value="Genomic_DNA"/>
</dbReference>
<proteinExistence type="predicted"/>
<comment type="caution">
    <text evidence="2">The sequence shown here is derived from an EMBL/GenBank/DDBJ whole genome shotgun (WGS) entry which is preliminary data.</text>
</comment>
<accession>A0A9P6VX88</accession>
<feature type="region of interest" description="Disordered" evidence="1">
    <location>
        <begin position="232"/>
        <end position="271"/>
    </location>
</feature>
<evidence type="ECO:0000313" key="3">
    <source>
        <dbReference type="Proteomes" id="UP000777482"/>
    </source>
</evidence>
<feature type="region of interest" description="Disordered" evidence="1">
    <location>
        <begin position="44"/>
        <end position="111"/>
    </location>
</feature>
<dbReference type="PANTHER" id="PTHR13844">
    <property type="entry name" value="SWI/SNF-RELATED MATRIX-ASSOCIATED ACTIN-DEPENDENT REGULATOR OF CHROMATIN SUBFAMILY D"/>
    <property type="match status" value="1"/>
</dbReference>